<dbReference type="AlphaFoldDB" id="A0A6B0UIU3"/>
<protein>
    <submittedName>
        <fullName evidence="1">Uncharacterized protein</fullName>
    </submittedName>
</protein>
<organism evidence="1">
    <name type="scientific">Ixodes ricinus</name>
    <name type="common">Common tick</name>
    <name type="synonym">Acarus ricinus</name>
    <dbReference type="NCBI Taxonomy" id="34613"/>
    <lineage>
        <taxon>Eukaryota</taxon>
        <taxon>Metazoa</taxon>
        <taxon>Ecdysozoa</taxon>
        <taxon>Arthropoda</taxon>
        <taxon>Chelicerata</taxon>
        <taxon>Arachnida</taxon>
        <taxon>Acari</taxon>
        <taxon>Parasitiformes</taxon>
        <taxon>Ixodida</taxon>
        <taxon>Ixodoidea</taxon>
        <taxon>Ixodidae</taxon>
        <taxon>Ixodinae</taxon>
        <taxon>Ixodes</taxon>
    </lineage>
</organism>
<sequence length="109" mass="11809">MLRRREVGQPQRVSGAFAVGEKFSQCGATASPGVFIVDCAVMIRDQTPVQCSSRLKLAWLGIEPRIPGFCSAILSSMWSELQCADTFSYRSALPSFLLSRSKMGFVGGA</sequence>
<proteinExistence type="predicted"/>
<dbReference type="EMBL" id="GIFC01007492">
    <property type="protein sequence ID" value="MXU89575.1"/>
    <property type="molecule type" value="Transcribed_RNA"/>
</dbReference>
<reference evidence="1" key="1">
    <citation type="submission" date="2019-12" db="EMBL/GenBank/DDBJ databases">
        <title>An insight into the sialome of adult female Ixodes ricinus ticks feeding for 6 days.</title>
        <authorList>
            <person name="Perner J."/>
            <person name="Ribeiro J.M.C."/>
        </authorList>
    </citation>
    <scope>NUCLEOTIDE SEQUENCE</scope>
    <source>
        <strain evidence="1">Semi-engorged</strain>
        <tissue evidence="1">Salivary glands</tissue>
    </source>
</reference>
<accession>A0A6B0UIU3</accession>
<evidence type="ECO:0000313" key="1">
    <source>
        <dbReference type="EMBL" id="MXU89575.1"/>
    </source>
</evidence>
<name>A0A6B0UIU3_IXORI</name>